<sequence length="318" mass="35997">MNTRRAKANQETARFDIIRQKQKGLGPGTAQDIIFDVLQLNHLQHRWPETPKIWIDTSYLTQYEPEQQYKALARAHYNGIKRNIAAGTRVVLNVDNREISYFLTAPFKEEEGYLYYLIVAYTRSGQLLDWNHKVWPRWILVAPVNQSQPPARIGLARNKAKIRHESPPNRRMVTQTLAPNVREVKHPERASSGNKRARAKPYEHPSLPRAPVDTMPDTHTKFQDPFPLMISPSLPSTPTVTNSPTILVSPSSPAAESPTIPPSLRRLLNETPPPPTLPDSSSASTSNKCASASTCTCDIPCHVEHKIKWIEFRSFFQG</sequence>
<dbReference type="Proteomes" id="UP000284706">
    <property type="component" value="Unassembled WGS sequence"/>
</dbReference>
<gene>
    <name evidence="2" type="ORF">CVT26_002426</name>
</gene>
<keyword evidence="3" id="KW-1185">Reference proteome</keyword>
<accession>A0A409WEE0</accession>
<feature type="region of interest" description="Disordered" evidence="1">
    <location>
        <begin position="181"/>
        <end position="221"/>
    </location>
</feature>
<feature type="region of interest" description="Disordered" evidence="1">
    <location>
        <begin position="235"/>
        <end position="285"/>
    </location>
</feature>
<evidence type="ECO:0000313" key="2">
    <source>
        <dbReference type="EMBL" id="PPQ76831.1"/>
    </source>
</evidence>
<protein>
    <submittedName>
        <fullName evidence="2">Uncharacterized protein</fullName>
    </submittedName>
</protein>
<proteinExistence type="predicted"/>
<name>A0A409WEE0_9AGAR</name>
<evidence type="ECO:0000256" key="1">
    <source>
        <dbReference type="SAM" id="MobiDB-lite"/>
    </source>
</evidence>
<dbReference type="EMBL" id="NHYE01005115">
    <property type="protein sequence ID" value="PPQ76831.1"/>
    <property type="molecule type" value="Genomic_DNA"/>
</dbReference>
<comment type="caution">
    <text evidence="2">The sequence shown here is derived from an EMBL/GenBank/DDBJ whole genome shotgun (WGS) entry which is preliminary data.</text>
</comment>
<organism evidence="2 3">
    <name type="scientific">Gymnopilus dilepis</name>
    <dbReference type="NCBI Taxonomy" id="231916"/>
    <lineage>
        <taxon>Eukaryota</taxon>
        <taxon>Fungi</taxon>
        <taxon>Dikarya</taxon>
        <taxon>Basidiomycota</taxon>
        <taxon>Agaricomycotina</taxon>
        <taxon>Agaricomycetes</taxon>
        <taxon>Agaricomycetidae</taxon>
        <taxon>Agaricales</taxon>
        <taxon>Agaricineae</taxon>
        <taxon>Hymenogastraceae</taxon>
        <taxon>Gymnopilus</taxon>
    </lineage>
</organism>
<evidence type="ECO:0000313" key="3">
    <source>
        <dbReference type="Proteomes" id="UP000284706"/>
    </source>
</evidence>
<dbReference type="AlphaFoldDB" id="A0A409WEE0"/>
<reference evidence="2 3" key="1">
    <citation type="journal article" date="2018" name="Evol. Lett.">
        <title>Horizontal gene cluster transfer increased hallucinogenic mushroom diversity.</title>
        <authorList>
            <person name="Reynolds H.T."/>
            <person name="Vijayakumar V."/>
            <person name="Gluck-Thaler E."/>
            <person name="Korotkin H.B."/>
            <person name="Matheny P.B."/>
            <person name="Slot J.C."/>
        </authorList>
    </citation>
    <scope>NUCLEOTIDE SEQUENCE [LARGE SCALE GENOMIC DNA]</scope>
    <source>
        <strain evidence="2 3">SRW20</strain>
    </source>
</reference>
<dbReference type="InParanoid" id="A0A409WEE0"/>
<feature type="compositionally biased region" description="Polar residues" evidence="1">
    <location>
        <begin position="235"/>
        <end position="254"/>
    </location>
</feature>